<evidence type="ECO:0000313" key="3">
    <source>
        <dbReference type="Proteomes" id="UP000237073"/>
    </source>
</evidence>
<dbReference type="EMBL" id="PQGD01000011">
    <property type="protein sequence ID" value="POP48213.1"/>
    <property type="molecule type" value="Genomic_DNA"/>
</dbReference>
<name>A0A2P5GNR4_9ENTR</name>
<gene>
    <name evidence="2" type="ORF">CHU32_14465</name>
    <name evidence="1" type="ORF">CHU33_15175</name>
</gene>
<evidence type="ECO:0000313" key="4">
    <source>
        <dbReference type="Proteomes" id="UP000247005"/>
    </source>
</evidence>
<protein>
    <submittedName>
        <fullName evidence="2">Uncharacterized protein</fullName>
    </submittedName>
</protein>
<dbReference type="Proteomes" id="UP000247005">
    <property type="component" value="Unassembled WGS sequence"/>
</dbReference>
<dbReference type="OrthoDB" id="6059090at2"/>
<dbReference type="AlphaFoldDB" id="A0A2P5GNR4"/>
<keyword evidence="3" id="KW-1185">Reference proteome</keyword>
<accession>A0A2P5GNR4</accession>
<dbReference type="Proteomes" id="UP000237073">
    <property type="component" value="Unassembled WGS sequence"/>
</dbReference>
<organism evidence="2 4">
    <name type="scientific">Superficieibacter electus</name>
    <dbReference type="NCBI Taxonomy" id="2022662"/>
    <lineage>
        <taxon>Bacteria</taxon>
        <taxon>Pseudomonadati</taxon>
        <taxon>Pseudomonadota</taxon>
        <taxon>Gammaproteobacteria</taxon>
        <taxon>Enterobacterales</taxon>
        <taxon>Enterobacteriaceae</taxon>
        <taxon>Superficieibacter</taxon>
    </lineage>
</organism>
<evidence type="ECO:0000313" key="1">
    <source>
        <dbReference type="EMBL" id="POP43684.1"/>
    </source>
</evidence>
<proteinExistence type="predicted"/>
<evidence type="ECO:0000313" key="2">
    <source>
        <dbReference type="EMBL" id="POP48213.1"/>
    </source>
</evidence>
<sequence>MLALCAFTQSAQGKETLAEAITRLYHPLASVDSDIRQDKRLSWGLREDLYLNQCATPGGVSPWLNNNLLCRCQDEEFISGELIDTTPLNAGRVHALLQLTLNQNHVGAHRLLGLTLVRNNSDNRWQVEDTDDGAETPKSLRAEIREDTRIKQTASASQPDTSPWRDISMIALLAQPEKYHLQRVNIIGVGNIEFEGNAVYLNKASWENDVDGDSLWLDIDFPNSQISYGKAQQLNGEYVHITGTFDMDMSGHLGLRRGGITDITRYERVTTRKEWERIREKKIAEIKAAQEKSENKK</sequence>
<reference evidence="3 4" key="1">
    <citation type="submission" date="2018-01" db="EMBL/GenBank/DDBJ databases">
        <title>Superficieibacter electus gen. nov., sp. nov., an extended-spectrum beta-lactamase possessing member of the Enterobacteriaceae family, isolated from intensive care unit surfaces.</title>
        <authorList>
            <person name="Potter R.F."/>
            <person name="D'Souza A.W."/>
        </authorList>
    </citation>
    <scope>NUCLEOTIDE SEQUENCE [LARGE SCALE GENOMIC DNA]</scope>
    <source>
        <strain evidence="2 4">BP-1</strain>
        <strain evidence="1 3">BP-2</strain>
    </source>
</reference>
<comment type="caution">
    <text evidence="2">The sequence shown here is derived from an EMBL/GenBank/DDBJ whole genome shotgun (WGS) entry which is preliminary data.</text>
</comment>
<dbReference type="EMBL" id="PQGE01000013">
    <property type="protein sequence ID" value="POP43684.1"/>
    <property type="molecule type" value="Genomic_DNA"/>
</dbReference>